<keyword evidence="3" id="KW-1185">Reference proteome</keyword>
<dbReference type="EMBL" id="CP093350">
    <property type="protein sequence ID" value="WOH11992.1"/>
    <property type="molecule type" value="Genomic_DNA"/>
</dbReference>
<proteinExistence type="predicted"/>
<gene>
    <name evidence="2" type="ORF">DCAR_0831488</name>
</gene>
<feature type="compositionally biased region" description="Low complexity" evidence="1">
    <location>
        <begin position="124"/>
        <end position="136"/>
    </location>
</feature>
<feature type="region of interest" description="Disordered" evidence="1">
    <location>
        <begin position="1"/>
        <end position="164"/>
    </location>
</feature>
<feature type="compositionally biased region" description="Basic and acidic residues" evidence="1">
    <location>
        <begin position="57"/>
        <end position="66"/>
    </location>
</feature>
<reference evidence="2" key="2">
    <citation type="submission" date="2022-03" db="EMBL/GenBank/DDBJ databases">
        <title>Draft title - Genomic analysis of global carrot germplasm unveils the trajectory of domestication and the origin of high carotenoid orange carrot.</title>
        <authorList>
            <person name="Iorizzo M."/>
            <person name="Ellison S."/>
            <person name="Senalik D."/>
            <person name="Macko-Podgorni A."/>
            <person name="Grzebelus D."/>
            <person name="Bostan H."/>
            <person name="Rolling W."/>
            <person name="Curaba J."/>
            <person name="Simon P."/>
        </authorList>
    </citation>
    <scope>NUCLEOTIDE SEQUENCE</scope>
    <source>
        <tissue evidence="2">Leaf</tissue>
    </source>
</reference>
<evidence type="ECO:0000313" key="2">
    <source>
        <dbReference type="EMBL" id="WOH11992.1"/>
    </source>
</evidence>
<protein>
    <submittedName>
        <fullName evidence="2">Uncharacterized protein</fullName>
    </submittedName>
</protein>
<accession>A0AAF1BCF4</accession>
<dbReference type="PANTHER" id="PTHR37187:SF7">
    <property type="entry name" value="EXPRESSED PROTEIN"/>
    <property type="match status" value="1"/>
</dbReference>
<sequence>MPSGAKKRKAAKKKQLQHITHSHGEDVKHFDEKESDGGEVSSPASRDESGNSFGKGEGVELGKTEDGSSGQVVGPGSDSLEQEDAQKVGTKEESGVQVEWELKLEDDHKSNNISIESAEEVHGEGSSSGSSSSSSSSDDESQEVEKNTAVVETGLVVDADEPVETGQVHDSVEFVETLAEVVSQVIENVEVEENVDKVVETGSSLKLDDSLSSIVNQVSDSIPARETDNKVAEAVHIVELAEPADCSSEVVYKVNDTVQNGETRNGDVEVAPLVESVKSPLMEETVEVIESASTENPNTSCSVELSSPEVGEKRILTLVENNAVSPELVDSGSEDKELTTSEETVVYSEAKASIAETQEDKLELSYNSFVGNTSNGAVPVPDYQNPESADNKPPVASTSQAVQKTSMKSCCGLFELFTSSDR</sequence>
<evidence type="ECO:0000256" key="1">
    <source>
        <dbReference type="SAM" id="MobiDB-lite"/>
    </source>
</evidence>
<dbReference type="AlphaFoldDB" id="A0AAF1BCF4"/>
<dbReference type="KEGG" id="dcr:108199590"/>
<dbReference type="Proteomes" id="UP000077755">
    <property type="component" value="Chromosome 8"/>
</dbReference>
<evidence type="ECO:0000313" key="3">
    <source>
        <dbReference type="Proteomes" id="UP000077755"/>
    </source>
</evidence>
<name>A0AAF1BCF4_DAUCS</name>
<reference evidence="2" key="1">
    <citation type="journal article" date="2016" name="Nat. Genet.">
        <title>A high-quality carrot genome assembly provides new insights into carotenoid accumulation and asterid genome evolution.</title>
        <authorList>
            <person name="Iorizzo M."/>
            <person name="Ellison S."/>
            <person name="Senalik D."/>
            <person name="Zeng P."/>
            <person name="Satapoomin P."/>
            <person name="Huang J."/>
            <person name="Bowman M."/>
            <person name="Iovene M."/>
            <person name="Sanseverino W."/>
            <person name="Cavagnaro P."/>
            <person name="Yildiz M."/>
            <person name="Macko-Podgorni A."/>
            <person name="Moranska E."/>
            <person name="Grzebelus E."/>
            <person name="Grzebelus D."/>
            <person name="Ashrafi H."/>
            <person name="Zheng Z."/>
            <person name="Cheng S."/>
            <person name="Spooner D."/>
            <person name="Van Deynze A."/>
            <person name="Simon P."/>
        </authorList>
    </citation>
    <scope>NUCLEOTIDE SEQUENCE</scope>
    <source>
        <tissue evidence="2">Leaf</tissue>
    </source>
</reference>
<feature type="compositionally biased region" description="Basic and acidic residues" evidence="1">
    <location>
        <begin position="84"/>
        <end position="110"/>
    </location>
</feature>
<feature type="region of interest" description="Disordered" evidence="1">
    <location>
        <begin position="377"/>
        <end position="405"/>
    </location>
</feature>
<organism evidence="2 3">
    <name type="scientific">Daucus carota subsp. sativus</name>
    <name type="common">Carrot</name>
    <dbReference type="NCBI Taxonomy" id="79200"/>
    <lineage>
        <taxon>Eukaryota</taxon>
        <taxon>Viridiplantae</taxon>
        <taxon>Streptophyta</taxon>
        <taxon>Embryophyta</taxon>
        <taxon>Tracheophyta</taxon>
        <taxon>Spermatophyta</taxon>
        <taxon>Magnoliopsida</taxon>
        <taxon>eudicotyledons</taxon>
        <taxon>Gunneridae</taxon>
        <taxon>Pentapetalae</taxon>
        <taxon>asterids</taxon>
        <taxon>campanulids</taxon>
        <taxon>Apiales</taxon>
        <taxon>Apiaceae</taxon>
        <taxon>Apioideae</taxon>
        <taxon>Scandiceae</taxon>
        <taxon>Daucinae</taxon>
        <taxon>Daucus</taxon>
        <taxon>Daucus sect. Daucus</taxon>
    </lineage>
</organism>
<feature type="compositionally biased region" description="Basic and acidic residues" evidence="1">
    <location>
        <begin position="22"/>
        <end position="36"/>
    </location>
</feature>
<feature type="compositionally biased region" description="Basic residues" evidence="1">
    <location>
        <begin position="1"/>
        <end position="16"/>
    </location>
</feature>
<dbReference type="PANTHER" id="PTHR37187">
    <property type="entry name" value="EXPRESSED PROTEIN"/>
    <property type="match status" value="1"/>
</dbReference>
<feature type="compositionally biased region" description="Polar residues" evidence="1">
    <location>
        <begin position="396"/>
        <end position="405"/>
    </location>
</feature>